<dbReference type="STRING" id="768679.TTX_0123a"/>
<dbReference type="Proteomes" id="UP000002654">
    <property type="component" value="Chromosome"/>
</dbReference>
<proteinExistence type="predicted"/>
<dbReference type="OrthoDB" id="23329at2157"/>
<dbReference type="GeneID" id="52284592"/>
<sequence>MGSGSPKLNTVVCPNCKRPVRPKECSRKSLSKRYVLVTYCCPRCGIELITEHIEVT</sequence>
<evidence type="ECO:0000313" key="1">
    <source>
        <dbReference type="EMBL" id="CCC80801.1"/>
    </source>
</evidence>
<dbReference type="HOGENOM" id="CLU_3094253_0_0_2"/>
<accession>G4RMH0</accession>
<reference evidence="1 2" key="1">
    <citation type="journal article" date="2011" name="PLoS ONE">
        <title>The complete genome sequence of Thermoproteus tenax: a physiologically versatile member of the Crenarchaeota.</title>
        <authorList>
            <person name="Siebers B."/>
            <person name="Zaparty M."/>
            <person name="Raddatz G."/>
            <person name="Tjaden B."/>
            <person name="Albers S.V."/>
            <person name="Bell S.D."/>
            <person name="Blombach F."/>
            <person name="Kletzin A."/>
            <person name="Kyrpides N."/>
            <person name="Lanz C."/>
            <person name="Plagens A."/>
            <person name="Rampp M."/>
            <person name="Rosinus A."/>
            <person name="von Jan M."/>
            <person name="Makarova K.S."/>
            <person name="Klenk H.P."/>
            <person name="Schuster S.C."/>
            <person name="Hensel R."/>
        </authorList>
    </citation>
    <scope>NUCLEOTIDE SEQUENCE [LARGE SCALE GENOMIC DNA]</scope>
    <source>
        <strain evidence="2">ATCC 35583 / DSM 2078 / JCM 9277 / NBRC 100435 / Kra 1</strain>
    </source>
</reference>
<dbReference type="RefSeq" id="WP_014126059.1">
    <property type="nucleotide sequence ID" value="NC_016070.1"/>
</dbReference>
<dbReference type="KEGG" id="ttn:TTX_0123a"/>
<dbReference type="EMBL" id="FN869859">
    <property type="protein sequence ID" value="CCC80801.1"/>
    <property type="molecule type" value="Genomic_DNA"/>
</dbReference>
<dbReference type="PaxDb" id="768679-TTX_0123a"/>
<dbReference type="PATRIC" id="fig|768679.9.peg.129"/>
<gene>
    <name evidence="1" type="ORF">TTX_0123a</name>
</gene>
<keyword evidence="2" id="KW-1185">Reference proteome</keyword>
<dbReference type="AlphaFoldDB" id="G4RMH0"/>
<name>G4RMH0_THETK</name>
<evidence type="ECO:0000313" key="2">
    <source>
        <dbReference type="Proteomes" id="UP000002654"/>
    </source>
</evidence>
<dbReference type="eggNOG" id="arCOG05639">
    <property type="taxonomic scope" value="Archaea"/>
</dbReference>
<organism evidence="1 2">
    <name type="scientific">Thermoproteus tenax (strain ATCC 35583 / DSM 2078 / JCM 9277 / NBRC 100435 / Kra 1)</name>
    <dbReference type="NCBI Taxonomy" id="768679"/>
    <lineage>
        <taxon>Archaea</taxon>
        <taxon>Thermoproteota</taxon>
        <taxon>Thermoprotei</taxon>
        <taxon>Thermoproteales</taxon>
        <taxon>Thermoproteaceae</taxon>
        <taxon>Thermoproteus</taxon>
    </lineage>
</organism>
<protein>
    <submittedName>
        <fullName evidence="1">Zn finger protein</fullName>
    </submittedName>
</protein>